<proteinExistence type="predicted"/>
<dbReference type="SMART" id="SM00199">
    <property type="entry name" value="SCY"/>
    <property type="match status" value="1"/>
</dbReference>
<feature type="non-terminal residue" evidence="3">
    <location>
        <position position="1"/>
    </location>
</feature>
<dbReference type="Proteomes" id="UP001345963">
    <property type="component" value="Unassembled WGS sequence"/>
</dbReference>
<sequence>PLGPGLVPVGLCCSHNINMMIPKRRVKNLEMSSWHCKLRSVIVITERKKFCLDPNGSWTQELQREFEKEASTDL</sequence>
<keyword evidence="4" id="KW-1185">Reference proteome</keyword>
<dbReference type="InterPro" id="IPR036048">
    <property type="entry name" value="Interleukin_8-like_sf"/>
</dbReference>
<gene>
    <name evidence="3" type="ORF">ATANTOWER_024998</name>
</gene>
<dbReference type="InterPro" id="IPR001811">
    <property type="entry name" value="Chemokine_IL8-like_dom"/>
</dbReference>
<protein>
    <recommendedName>
        <fullName evidence="2">Chemokine interleukin-8-like domain-containing protein</fullName>
    </recommendedName>
</protein>
<comment type="caution">
    <text evidence="3">The sequence shown here is derived from an EMBL/GenBank/DDBJ whole genome shotgun (WGS) entry which is preliminary data.</text>
</comment>
<dbReference type="EMBL" id="JAHUTI010054902">
    <property type="protein sequence ID" value="MED6250117.1"/>
    <property type="molecule type" value="Genomic_DNA"/>
</dbReference>
<evidence type="ECO:0000313" key="3">
    <source>
        <dbReference type="EMBL" id="MED6250117.1"/>
    </source>
</evidence>
<name>A0ABU7BHZ4_9TELE</name>
<dbReference type="SUPFAM" id="SSF54117">
    <property type="entry name" value="Interleukin 8-like chemokines"/>
    <property type="match status" value="1"/>
</dbReference>
<feature type="domain" description="Chemokine interleukin-8-like" evidence="2">
    <location>
        <begin position="9"/>
        <end position="66"/>
    </location>
</feature>
<evidence type="ECO:0000313" key="4">
    <source>
        <dbReference type="Proteomes" id="UP001345963"/>
    </source>
</evidence>
<evidence type="ECO:0000259" key="2">
    <source>
        <dbReference type="SMART" id="SM00199"/>
    </source>
</evidence>
<accession>A0ABU7BHZ4</accession>
<dbReference type="Pfam" id="PF00048">
    <property type="entry name" value="IL8"/>
    <property type="match status" value="1"/>
</dbReference>
<organism evidence="3 4">
    <name type="scientific">Ataeniobius toweri</name>
    <dbReference type="NCBI Taxonomy" id="208326"/>
    <lineage>
        <taxon>Eukaryota</taxon>
        <taxon>Metazoa</taxon>
        <taxon>Chordata</taxon>
        <taxon>Craniata</taxon>
        <taxon>Vertebrata</taxon>
        <taxon>Euteleostomi</taxon>
        <taxon>Actinopterygii</taxon>
        <taxon>Neopterygii</taxon>
        <taxon>Teleostei</taxon>
        <taxon>Neoteleostei</taxon>
        <taxon>Acanthomorphata</taxon>
        <taxon>Ovalentaria</taxon>
        <taxon>Atherinomorphae</taxon>
        <taxon>Cyprinodontiformes</taxon>
        <taxon>Goodeidae</taxon>
        <taxon>Ataeniobius</taxon>
    </lineage>
</organism>
<keyword evidence="1" id="KW-0202">Cytokine</keyword>
<reference evidence="3 4" key="1">
    <citation type="submission" date="2021-07" db="EMBL/GenBank/DDBJ databases">
        <authorList>
            <person name="Palmer J.M."/>
        </authorList>
    </citation>
    <scope>NUCLEOTIDE SEQUENCE [LARGE SCALE GENOMIC DNA]</scope>
    <source>
        <strain evidence="3 4">AT_MEX2019</strain>
        <tissue evidence="3">Muscle</tissue>
    </source>
</reference>
<evidence type="ECO:0000256" key="1">
    <source>
        <dbReference type="ARBA" id="ARBA00022514"/>
    </source>
</evidence>
<dbReference type="Gene3D" id="2.40.50.40">
    <property type="match status" value="1"/>
</dbReference>